<comment type="caution">
    <text evidence="3">The sequence shown here is derived from an EMBL/GenBank/DDBJ whole genome shotgun (WGS) entry which is preliminary data.</text>
</comment>
<comment type="similarity">
    <text evidence="1">Belongs to the N-acylglucosamine 2-epimerase family.</text>
</comment>
<evidence type="ECO:0000256" key="2">
    <source>
        <dbReference type="ARBA" id="ARBA00023235"/>
    </source>
</evidence>
<dbReference type="Pfam" id="PF07221">
    <property type="entry name" value="GlcNAc_2-epim"/>
    <property type="match status" value="1"/>
</dbReference>
<feature type="non-terminal residue" evidence="3">
    <location>
        <position position="1"/>
    </location>
</feature>
<name>A0A929N5H7_9ACTO</name>
<dbReference type="InterPro" id="IPR010819">
    <property type="entry name" value="AGE/CE"/>
</dbReference>
<dbReference type="GO" id="GO:0005975">
    <property type="term" value="P:carbohydrate metabolic process"/>
    <property type="evidence" value="ECO:0007669"/>
    <property type="project" value="InterPro"/>
</dbReference>
<dbReference type="AlphaFoldDB" id="A0A929N5H7"/>
<gene>
    <name evidence="3" type="ORF">HXK03_08795</name>
</gene>
<evidence type="ECO:0000313" key="3">
    <source>
        <dbReference type="EMBL" id="MBF0940950.1"/>
    </source>
</evidence>
<dbReference type="Proteomes" id="UP000718630">
    <property type="component" value="Unassembled WGS sequence"/>
</dbReference>
<evidence type="ECO:0000313" key="4">
    <source>
        <dbReference type="Proteomes" id="UP000718630"/>
    </source>
</evidence>
<dbReference type="SUPFAM" id="SSF48208">
    <property type="entry name" value="Six-hairpin glycosidases"/>
    <property type="match status" value="1"/>
</dbReference>
<dbReference type="InterPro" id="IPR012341">
    <property type="entry name" value="6hp_glycosidase-like_sf"/>
</dbReference>
<dbReference type="InterPro" id="IPR008928">
    <property type="entry name" value="6-hairpin_glycosidase_sf"/>
</dbReference>
<protein>
    <submittedName>
        <fullName evidence="3">AGE family epimerase/isomerase</fullName>
    </submittedName>
</protein>
<dbReference type="EMBL" id="JABZFZ010000592">
    <property type="protein sequence ID" value="MBF0940950.1"/>
    <property type="molecule type" value="Genomic_DNA"/>
</dbReference>
<reference evidence="3" key="1">
    <citation type="submission" date="2020-04" db="EMBL/GenBank/DDBJ databases">
        <title>Deep metagenomics examines the oral microbiome during advanced dental caries in children, revealing novel taxa and co-occurrences with host molecules.</title>
        <authorList>
            <person name="Baker J.L."/>
            <person name="Morton J.T."/>
            <person name="Dinis M."/>
            <person name="Alvarez R."/>
            <person name="Tran N.C."/>
            <person name="Knight R."/>
            <person name="Edlund A."/>
        </authorList>
    </citation>
    <scope>NUCLEOTIDE SEQUENCE</scope>
    <source>
        <strain evidence="3">JCVI_32_bin.64</strain>
    </source>
</reference>
<proteinExistence type="inferred from homology"/>
<organism evidence="3 4">
    <name type="scientific">Schaalia georgiae</name>
    <dbReference type="NCBI Taxonomy" id="52768"/>
    <lineage>
        <taxon>Bacteria</taxon>
        <taxon>Bacillati</taxon>
        <taxon>Actinomycetota</taxon>
        <taxon>Actinomycetes</taxon>
        <taxon>Actinomycetales</taxon>
        <taxon>Actinomycetaceae</taxon>
        <taxon>Schaalia</taxon>
    </lineage>
</organism>
<dbReference type="GO" id="GO:0016853">
    <property type="term" value="F:isomerase activity"/>
    <property type="evidence" value="ECO:0007669"/>
    <property type="project" value="UniProtKB-KW"/>
</dbReference>
<sequence>AAARSGWVLPDLFDAHWRPLPSGAALDVDEARAGSLVASDGGAVAVRTWDLVVPGDSLPGLGLRAVRLIARLARVLNGLGEPPSPWMYDTAVAVYDRSQSDGWAQGGGFLLSVDGAGRPSVESRMWWVACEALRAAHGLGQWAASRGDRATAARLATDYARTVAWIDERLRAGQGRWIHELAPDGSVSTRVWEGRPDAYAAAAALLRLDV</sequence>
<keyword evidence="2" id="KW-0413">Isomerase</keyword>
<dbReference type="Gene3D" id="1.50.10.10">
    <property type="match status" value="1"/>
</dbReference>
<evidence type="ECO:0000256" key="1">
    <source>
        <dbReference type="ARBA" id="ARBA00008558"/>
    </source>
</evidence>
<accession>A0A929N5H7</accession>